<evidence type="ECO:0000313" key="2">
    <source>
        <dbReference type="Proteomes" id="UP000724584"/>
    </source>
</evidence>
<keyword evidence="2" id="KW-1185">Reference proteome</keyword>
<accession>A0ACB7NXN9</accession>
<dbReference type="Proteomes" id="UP000724584">
    <property type="component" value="Unassembled WGS sequence"/>
</dbReference>
<evidence type="ECO:0000313" key="1">
    <source>
        <dbReference type="EMBL" id="KAH6623206.1"/>
    </source>
</evidence>
<gene>
    <name evidence="1" type="ORF">F5144DRAFT_632589</name>
</gene>
<reference evidence="1 2" key="1">
    <citation type="journal article" date="2021" name="Nat. Commun.">
        <title>Genetic determinants of endophytism in the Arabidopsis root mycobiome.</title>
        <authorList>
            <person name="Mesny F."/>
            <person name="Miyauchi S."/>
            <person name="Thiergart T."/>
            <person name="Pickel B."/>
            <person name="Atanasova L."/>
            <person name="Karlsson M."/>
            <person name="Huettel B."/>
            <person name="Barry K.W."/>
            <person name="Haridas S."/>
            <person name="Chen C."/>
            <person name="Bauer D."/>
            <person name="Andreopoulos W."/>
            <person name="Pangilinan J."/>
            <person name="LaButti K."/>
            <person name="Riley R."/>
            <person name="Lipzen A."/>
            <person name="Clum A."/>
            <person name="Drula E."/>
            <person name="Henrissat B."/>
            <person name="Kohler A."/>
            <person name="Grigoriev I.V."/>
            <person name="Martin F.M."/>
            <person name="Hacquard S."/>
        </authorList>
    </citation>
    <scope>NUCLEOTIDE SEQUENCE [LARGE SCALE GENOMIC DNA]</scope>
    <source>
        <strain evidence="1 2">MPI-SDFR-AT-0079</strain>
    </source>
</reference>
<name>A0ACB7NXN9_9PEZI</name>
<sequence>MSGNDANRGPVVGHFATMVEMGVLKTFVDYKIFDAIPDSGDIALTELAAKVGAHPELLQRFANYLIAASFLDSPTPGHVAHTEKSRPYKSTEFAGGSLAYLFDMLFRPMAQLPSYFAQHGLASPKTASTTPFGMATNHPDLSLYEVLDAEPKLGQAFDAVFSRMGAVFPMKGVHDLSWIQHDFPDALAETATRPVFVDIGGNEGAGLRHVLRDNPFLPAARCAVFDLPRAIAAAEAGRAEVAAAEEGGERLASVRLVAGSVYEPLPEPVRGALVYQFRRILNDFADADVLRAWRAVADAAAPDTRVFIIEKLLEAGRPSEYGAAQDLFMMMFGGKRRSAAMHAELAASVGFRLHAESEDKFNDFGVLEFRKA</sequence>
<proteinExistence type="predicted"/>
<organism evidence="1 2">
    <name type="scientific">Chaetomium tenue</name>
    <dbReference type="NCBI Taxonomy" id="1854479"/>
    <lineage>
        <taxon>Eukaryota</taxon>
        <taxon>Fungi</taxon>
        <taxon>Dikarya</taxon>
        <taxon>Ascomycota</taxon>
        <taxon>Pezizomycotina</taxon>
        <taxon>Sordariomycetes</taxon>
        <taxon>Sordariomycetidae</taxon>
        <taxon>Sordariales</taxon>
        <taxon>Chaetomiaceae</taxon>
        <taxon>Chaetomium</taxon>
    </lineage>
</organism>
<dbReference type="EMBL" id="JAGIZQ010000006">
    <property type="protein sequence ID" value="KAH6623206.1"/>
    <property type="molecule type" value="Genomic_DNA"/>
</dbReference>
<comment type="caution">
    <text evidence="1">The sequence shown here is derived from an EMBL/GenBank/DDBJ whole genome shotgun (WGS) entry which is preliminary data.</text>
</comment>
<protein>
    <submittedName>
        <fullName evidence="1">O-methyltransferase-domain-containing protein</fullName>
    </submittedName>
</protein>